<feature type="compositionally biased region" description="Basic and acidic residues" evidence="3">
    <location>
        <begin position="1086"/>
        <end position="1097"/>
    </location>
</feature>
<feature type="compositionally biased region" description="Basic and acidic residues" evidence="3">
    <location>
        <begin position="333"/>
        <end position="344"/>
    </location>
</feature>
<feature type="compositionally biased region" description="Polar residues" evidence="3">
    <location>
        <begin position="977"/>
        <end position="986"/>
    </location>
</feature>
<dbReference type="PROSITE" id="PS50013">
    <property type="entry name" value="CHROMO_2"/>
    <property type="match status" value="1"/>
</dbReference>
<feature type="region of interest" description="Disordered" evidence="3">
    <location>
        <begin position="800"/>
        <end position="824"/>
    </location>
</feature>
<feature type="compositionally biased region" description="Polar residues" evidence="3">
    <location>
        <begin position="887"/>
        <end position="906"/>
    </location>
</feature>
<keyword evidence="2" id="KW-0539">Nucleus</keyword>
<feature type="compositionally biased region" description="Low complexity" evidence="3">
    <location>
        <begin position="414"/>
        <end position="426"/>
    </location>
</feature>
<feature type="compositionally biased region" description="Polar residues" evidence="3">
    <location>
        <begin position="374"/>
        <end position="389"/>
    </location>
</feature>
<dbReference type="PROSITE" id="PS00598">
    <property type="entry name" value="CHROMO_1"/>
    <property type="match status" value="1"/>
</dbReference>
<reference evidence="6" key="1">
    <citation type="submission" date="2016-11" db="UniProtKB">
        <authorList>
            <consortium name="WormBaseParasite"/>
        </authorList>
    </citation>
    <scope>IDENTIFICATION</scope>
</reference>
<dbReference type="InterPro" id="IPR023780">
    <property type="entry name" value="Chromo_domain"/>
</dbReference>
<evidence type="ECO:0000256" key="1">
    <source>
        <dbReference type="ARBA" id="ARBA00004123"/>
    </source>
</evidence>
<feature type="compositionally biased region" description="Polar residues" evidence="3">
    <location>
        <begin position="760"/>
        <end position="773"/>
    </location>
</feature>
<dbReference type="SUPFAM" id="SSF54160">
    <property type="entry name" value="Chromo domain-like"/>
    <property type="match status" value="1"/>
</dbReference>
<evidence type="ECO:0000256" key="3">
    <source>
        <dbReference type="SAM" id="MobiDB-lite"/>
    </source>
</evidence>
<organism evidence="5 6">
    <name type="scientific">Bursaphelenchus xylophilus</name>
    <name type="common">Pinewood nematode worm</name>
    <name type="synonym">Aphelenchoides xylophilus</name>
    <dbReference type="NCBI Taxonomy" id="6326"/>
    <lineage>
        <taxon>Eukaryota</taxon>
        <taxon>Metazoa</taxon>
        <taxon>Ecdysozoa</taxon>
        <taxon>Nematoda</taxon>
        <taxon>Chromadorea</taxon>
        <taxon>Rhabditida</taxon>
        <taxon>Tylenchina</taxon>
        <taxon>Tylenchomorpha</taxon>
        <taxon>Aphelenchoidea</taxon>
        <taxon>Aphelenchoididae</taxon>
        <taxon>Bursaphelenchus</taxon>
    </lineage>
</organism>
<dbReference type="InterPro" id="IPR016197">
    <property type="entry name" value="Chromo-like_dom_sf"/>
</dbReference>
<feature type="compositionally biased region" description="Low complexity" evidence="3">
    <location>
        <begin position="1577"/>
        <end position="1586"/>
    </location>
</feature>
<accession>A0A1I7RVH0</accession>
<sequence length="1776" mass="196175">MMSDISSSESVDGTEGSQELFEVEKICGHRWADDGKSYEYRVKWKNYPCSDNTWEPIEHLSEFQGCRQVLKTYQLRVFGRVLLSDSSSDEASSRNQDDHVFLTDRDVFTTGTQESGSSKVGPILANHSLKSQLETFQSSSQESEKSKKRSKRRSKKAFKGPHKGKKKKERSPEEYNELMRSITSDTGMETELEDEVVGIRKSKKKKKGGRVVLEEDLESDSVVELPAEPDIKKNTCEPVRSPSEVPLRPSNAEISHLIELNSADESATEEVSWADRLRLEAKKSVQAATSSKENEPRSVNEAAEAPERPPTPKVTKKKAETPVCRASKTSRPPSREQNQEEAPKMPKKRGQLLGAMNCGVEANKNPVVDAPRDTTGSSVQASGSLQQNRAANPVQAPVQAPSLYQGTDQPRIVNQPAPAPQNAAPAPKRPPSLYQGGAGVQNAPPPPNIPPQREENIAAERNENIAEVPQIVDPQRPDIVLQRPIENAAHREDPLPAHGPIDPPIFGAHLPADEFIRQLELQPLQRPPAQRQPAERRISDSIPSDPIMTPRSESSQLVVNQPPPTAPSTAPAPRRSNLPPPPNDFRPIPQPGQEQNMDQAMEAFRALDPRLRDRGFHPQLPMNVSAEEFFEIIDPPDEPVDRKAPVYIPEYMRISSPHFDPERMRNENRERELPPVPRIDRRNVREMFDILEQMRRRAAEDEEDPMLRYEGPSVSADEVRSAVSGGQGIRRLLPNTRPTEREFRDVLRQRDEELLDGQEIPQSPESLPSTPRSSFEIEPVLFQQDEEEGPAPILEREHIRIDPVEFGPSQDGRIEGLDTPGPLELPVQEARSEAINGHGEDNLDIDVDQRNETGDNVAENSTQSDVDEVQADDQRNKPLGNEEIDHQQNASAEISASNEDNPTRKPSNATVLVVDTVPLPFQMQDASDQPFCLVQSTMQPLNISLVDTLNRQPPTTSSAQIPPQILARTTELDENITQPAEQLSPDQQKRQNKRKKSHPTRCVPLTENELEAMNSQAVALARPTENLDARSAPNLVAECDQCRENEGQIQTENPTNPLEEIARMAEQFNAEALQLQARKKHPVSRRLSDGKRTDSNSRRSSNQGSQITNTLPPPQSILPSGNAQQSPKRRSNQACQMTPQMLAQYQQMARQGNQPNMGNFINAGQIPNGQIIQPGPSLAQRTSWPRLPSLAGQVECQMAGQVCDISNPSPQMNSPAQMVSPAQNMTGVGTPNSSLPSPTQRGSGFGNSGPATTSPAQQGQVLSLPNSQLSSPAQQIAVLGSASPSMAGTARNRAKSGNSGGMVHQQGFGMPSLSSQVPQIPMNPQMTVQAQQRSNRTQTLTQSMMNQIHQQIFTQKVMTTQTNQMVAQPQLATNSAIQIPGTSESTSQDPSAQSEVRDIVQRLKDMDEQRRQDNPQAHSLTPNIPMRLFQHLARTNGPELVALSQALQKGQANLQGLNSGISRPRGAQQGVPNAQGFLQSTPQGIQPQMLSQFEQALHQQKQLEYAEYMRKLQQAQQMQVFGQAQQGLMNPQQGQMPALMGQGNFQQTQRQLQYSQGHVTQSLAQFAPNVGQLNAQGQFQQQAQPPKQRRTSRQGPAESQSQLFPAPYQENMNVQGLQALGQMANPQQMQQRPQNFAQSGFHSSTGSMGSMAESVGSMMNNSAGFGQVTTQSMVHMQFPPQQASMAATQMQMPFQQQQMIPPQGYVQVVERERQVYVQNFNPQSSFNSSNCSNPEQMFGQSNFSNSSGSASAQVTYNPALLGPTDGALPQFFERNS</sequence>
<feature type="region of interest" description="Disordered" evidence="3">
    <location>
        <begin position="1628"/>
        <end position="1648"/>
    </location>
</feature>
<feature type="compositionally biased region" description="Polar residues" evidence="3">
    <location>
        <begin position="1227"/>
        <end position="1242"/>
    </location>
</feature>
<feature type="compositionally biased region" description="Low complexity" evidence="3">
    <location>
        <begin position="390"/>
        <end position="401"/>
    </location>
</feature>
<feature type="region of interest" description="Disordered" evidence="3">
    <location>
        <begin position="718"/>
        <end position="742"/>
    </location>
</feature>
<feature type="region of interest" description="Disordered" evidence="3">
    <location>
        <begin position="282"/>
        <end position="593"/>
    </location>
</feature>
<feature type="region of interest" description="Disordered" evidence="3">
    <location>
        <begin position="219"/>
        <end position="250"/>
    </location>
</feature>
<feature type="region of interest" description="Disordered" evidence="3">
    <location>
        <begin position="1284"/>
        <end position="1320"/>
    </location>
</feature>
<feature type="region of interest" description="Disordered" evidence="3">
    <location>
        <begin position="977"/>
        <end position="1003"/>
    </location>
</feature>
<feature type="compositionally biased region" description="Polar residues" evidence="3">
    <location>
        <begin position="1249"/>
        <end position="1258"/>
    </location>
</feature>
<feature type="region of interest" description="Disordered" evidence="3">
    <location>
        <begin position="134"/>
        <end position="192"/>
    </location>
</feature>
<dbReference type="Gene3D" id="2.40.50.40">
    <property type="match status" value="1"/>
</dbReference>
<dbReference type="GO" id="GO:0005634">
    <property type="term" value="C:nucleus"/>
    <property type="evidence" value="ECO:0007669"/>
    <property type="project" value="UniProtKB-SubCell"/>
</dbReference>
<dbReference type="InterPro" id="IPR000953">
    <property type="entry name" value="Chromo/chromo_shadow_dom"/>
</dbReference>
<feature type="region of interest" description="Disordered" evidence="3">
    <location>
        <begin position="754"/>
        <end position="773"/>
    </location>
</feature>
<feature type="compositionally biased region" description="Low complexity" evidence="3">
    <location>
        <begin position="518"/>
        <end position="532"/>
    </location>
</feature>
<dbReference type="Proteomes" id="UP000095284">
    <property type="component" value="Unplaced"/>
</dbReference>
<comment type="subcellular location">
    <subcellularLocation>
        <location evidence="1">Nucleus</location>
    </subcellularLocation>
</comment>
<feature type="compositionally biased region" description="Polar residues" evidence="3">
    <location>
        <begin position="1593"/>
        <end position="1603"/>
    </location>
</feature>
<evidence type="ECO:0000313" key="6">
    <source>
        <dbReference type="WBParaSite" id="BXY_0473100.1"/>
    </source>
</evidence>
<feature type="compositionally biased region" description="Basic residues" evidence="3">
    <location>
        <begin position="990"/>
        <end position="999"/>
    </location>
</feature>
<dbReference type="InterPro" id="IPR023779">
    <property type="entry name" value="Chromodomain_CS"/>
</dbReference>
<feature type="region of interest" description="Disordered" evidence="3">
    <location>
        <begin position="1227"/>
        <end position="1258"/>
    </location>
</feature>
<protein>
    <submittedName>
        <fullName evidence="6">Chromo domain-containing protein</fullName>
    </submittedName>
</protein>
<feature type="compositionally biased region" description="Basic residues" evidence="3">
    <location>
        <begin position="146"/>
        <end position="169"/>
    </location>
</feature>
<evidence type="ECO:0000256" key="2">
    <source>
        <dbReference type="ARBA" id="ARBA00023242"/>
    </source>
</evidence>
<dbReference type="Pfam" id="PF00385">
    <property type="entry name" value="Chromo"/>
    <property type="match status" value="1"/>
</dbReference>
<dbReference type="SMART" id="SM00298">
    <property type="entry name" value="CHROMO"/>
    <property type="match status" value="1"/>
</dbReference>
<feature type="compositionally biased region" description="Polar residues" evidence="3">
    <location>
        <begin position="1117"/>
        <end position="1135"/>
    </location>
</feature>
<name>A0A1I7RVH0_BURXY</name>
<dbReference type="WBParaSite" id="BXY_0473100.1">
    <property type="protein sequence ID" value="BXY_0473100.1"/>
    <property type="gene ID" value="BXY_0473100"/>
</dbReference>
<dbReference type="CDD" id="cd00024">
    <property type="entry name" value="CD_CSD"/>
    <property type="match status" value="1"/>
</dbReference>
<feature type="domain" description="Chromo" evidence="4">
    <location>
        <begin position="21"/>
        <end position="74"/>
    </location>
</feature>
<feature type="compositionally biased region" description="Basic and acidic residues" evidence="3">
    <location>
        <begin position="452"/>
        <end position="464"/>
    </location>
</feature>
<proteinExistence type="predicted"/>
<feature type="compositionally biased region" description="Low complexity" evidence="3">
    <location>
        <begin position="567"/>
        <end position="577"/>
    </location>
</feature>
<evidence type="ECO:0000313" key="5">
    <source>
        <dbReference type="Proteomes" id="UP000095284"/>
    </source>
</evidence>
<feature type="compositionally biased region" description="Pro residues" evidence="3">
    <location>
        <begin position="578"/>
        <end position="590"/>
    </location>
</feature>
<feature type="region of interest" description="Disordered" evidence="3">
    <location>
        <begin position="876"/>
        <end position="906"/>
    </location>
</feature>
<evidence type="ECO:0000259" key="4">
    <source>
        <dbReference type="PROSITE" id="PS50013"/>
    </source>
</evidence>
<feature type="region of interest" description="Disordered" evidence="3">
    <location>
        <begin position="1076"/>
        <end position="1135"/>
    </location>
</feature>
<feature type="region of interest" description="Disordered" evidence="3">
    <location>
        <begin position="1577"/>
        <end position="1606"/>
    </location>
</feature>